<evidence type="ECO:0000313" key="2">
    <source>
        <dbReference type="Proteomes" id="UP000010290"/>
    </source>
</evidence>
<dbReference type="AlphaFoldDB" id="K8W684"/>
<organism evidence="1 2">
    <name type="scientific">Providencia sneebia DSM 19967</name>
    <dbReference type="NCBI Taxonomy" id="1141660"/>
    <lineage>
        <taxon>Bacteria</taxon>
        <taxon>Pseudomonadati</taxon>
        <taxon>Pseudomonadota</taxon>
        <taxon>Gammaproteobacteria</taxon>
        <taxon>Enterobacterales</taxon>
        <taxon>Morganellaceae</taxon>
        <taxon>Providencia</taxon>
    </lineage>
</organism>
<dbReference type="HOGENOM" id="CLU_2383816_0_0_6"/>
<keyword evidence="2" id="KW-1185">Reference proteome</keyword>
<dbReference type="EMBL" id="AKKN01000015">
    <property type="protein sequence ID" value="EKT52962.1"/>
    <property type="molecule type" value="Genomic_DNA"/>
</dbReference>
<keyword evidence="1" id="KW-0614">Plasmid</keyword>
<reference evidence="1 2" key="1">
    <citation type="journal article" date="2012" name="BMC Genomics">
        <title>Comparative genomics of bacteria in the genus Providencia isolated from wild Drosophila melanogaster.</title>
        <authorList>
            <person name="Galac M.R."/>
            <person name="Lazzaro B.P."/>
        </authorList>
    </citation>
    <scope>NUCLEOTIDE SEQUENCE [LARGE SCALE GENOMIC DNA]</scope>
    <source>
        <strain evidence="1 2">DSM 19967</strain>
        <plasmid evidence="1">pPSN1</plasmid>
    </source>
</reference>
<protein>
    <submittedName>
        <fullName evidence="1">Uncharacterized protein</fullName>
    </submittedName>
</protein>
<accession>K8W684</accession>
<dbReference type="Proteomes" id="UP000010290">
    <property type="component" value="Plasmid pPSN1"/>
</dbReference>
<proteinExistence type="predicted"/>
<name>K8W684_9GAMM</name>
<comment type="caution">
    <text evidence="1">The sequence shown here is derived from an EMBL/GenBank/DDBJ whole genome shotgun (WGS) entry which is preliminary data.</text>
</comment>
<dbReference type="OrthoDB" id="6638022at2"/>
<dbReference type="RefSeq" id="WP_008916981.1">
    <property type="nucleotide sequence ID" value="NZ_CM001853.1"/>
</dbReference>
<gene>
    <name evidence="1" type="ORF">OO7_16275</name>
</gene>
<geneLocation type="plasmid" evidence="1 2">
    <name>pPSN1</name>
</geneLocation>
<evidence type="ECO:0000313" key="1">
    <source>
        <dbReference type="EMBL" id="EKT52962.1"/>
    </source>
</evidence>
<sequence length="94" mass="10129">MSVKSKGACPFCNEQIVPIIVEENSIRRDKCQCPECSGIVYVCRSPGCNNYTKGGDFWDDELCPSCTDGISGNVKGVAVISAVGLLFSAFQKKD</sequence>